<dbReference type="Proteomes" id="UP000184509">
    <property type="component" value="Unassembled WGS sequence"/>
</dbReference>
<dbReference type="AlphaFoldDB" id="A0A1M5DPR1"/>
<keyword evidence="1" id="KW-0472">Membrane</keyword>
<protein>
    <submittedName>
        <fullName evidence="2">Uncharacterized protein</fullName>
    </submittedName>
</protein>
<dbReference type="EMBL" id="FQTV01000012">
    <property type="protein sequence ID" value="SHF68762.1"/>
    <property type="molecule type" value="Genomic_DNA"/>
</dbReference>
<accession>A0A1M5DPR1</accession>
<sequence length="177" mass="20456">MMTIFEIEKLIADFYEGKTSVDQEKEIMHFFETQEVPPHLLAEKELFLEMYSSCKDIDNDIEVPAHLEKKLSLLIDTWEEKEKIKKPRLERRIINWQLISGIAASICLILSIGIYPYLEQPKPVLADTYSNPQDAYKEAQKALLLVSNNLNKGVSQLESAQEDMNKVNEIINKQISQ</sequence>
<evidence type="ECO:0000313" key="3">
    <source>
        <dbReference type="Proteomes" id="UP000184509"/>
    </source>
</evidence>
<dbReference type="STRING" id="1297750.SAMN05444405_11230"/>
<keyword evidence="1" id="KW-1133">Transmembrane helix</keyword>
<dbReference type="RefSeq" id="WP_083547684.1">
    <property type="nucleotide sequence ID" value="NZ_FQTV01000012.1"/>
</dbReference>
<reference evidence="2 3" key="1">
    <citation type="submission" date="2016-11" db="EMBL/GenBank/DDBJ databases">
        <authorList>
            <person name="Jaros S."/>
            <person name="Januszkiewicz K."/>
            <person name="Wedrychowicz H."/>
        </authorList>
    </citation>
    <scope>NUCLEOTIDE SEQUENCE [LARGE SCALE GENOMIC DNA]</scope>
    <source>
        <strain evidence="2 3">DSM 26991</strain>
    </source>
</reference>
<feature type="transmembrane region" description="Helical" evidence="1">
    <location>
        <begin position="93"/>
        <end position="118"/>
    </location>
</feature>
<keyword evidence="3" id="KW-1185">Reference proteome</keyword>
<name>A0A1M5DPR1_9BACE</name>
<evidence type="ECO:0000313" key="2">
    <source>
        <dbReference type="EMBL" id="SHF68762.1"/>
    </source>
</evidence>
<proteinExistence type="predicted"/>
<keyword evidence="1" id="KW-0812">Transmembrane</keyword>
<gene>
    <name evidence="2" type="ORF">SAMN05444405_11230</name>
</gene>
<organism evidence="2 3">
    <name type="scientific">Bacteroides luti</name>
    <dbReference type="NCBI Taxonomy" id="1297750"/>
    <lineage>
        <taxon>Bacteria</taxon>
        <taxon>Pseudomonadati</taxon>
        <taxon>Bacteroidota</taxon>
        <taxon>Bacteroidia</taxon>
        <taxon>Bacteroidales</taxon>
        <taxon>Bacteroidaceae</taxon>
        <taxon>Bacteroides</taxon>
    </lineage>
</organism>
<dbReference type="OrthoDB" id="1040322at2"/>
<evidence type="ECO:0000256" key="1">
    <source>
        <dbReference type="SAM" id="Phobius"/>
    </source>
</evidence>